<keyword evidence="3" id="KW-1185">Reference proteome</keyword>
<name>A0A835JTK9_9ROSI</name>
<dbReference type="OrthoDB" id="2018364at2759"/>
<evidence type="ECO:0000313" key="2">
    <source>
        <dbReference type="EMBL" id="KAF9675912.1"/>
    </source>
</evidence>
<gene>
    <name evidence="2" type="ORF">SADUNF_Sadunf09G0083100</name>
</gene>
<proteinExistence type="predicted"/>
<dbReference type="EMBL" id="JADGMS010000009">
    <property type="protein sequence ID" value="KAF9675912.1"/>
    <property type="molecule type" value="Genomic_DNA"/>
</dbReference>
<dbReference type="PANTHER" id="PTHR36035:SF1">
    <property type="entry name" value="PROTEIN DISULFIDE-ISOMERASE SCO2"/>
    <property type="match status" value="1"/>
</dbReference>
<protein>
    <submittedName>
        <fullName evidence="2">Uncharacterized protein</fullName>
    </submittedName>
</protein>
<dbReference type="Proteomes" id="UP000657918">
    <property type="component" value="Unassembled WGS sequence"/>
</dbReference>
<accession>A0A835JTK9</accession>
<dbReference type="AlphaFoldDB" id="A0A835JTK9"/>
<evidence type="ECO:0000256" key="1">
    <source>
        <dbReference type="SAM" id="MobiDB-lite"/>
    </source>
</evidence>
<reference evidence="2 3" key="1">
    <citation type="submission" date="2020-10" db="EMBL/GenBank/DDBJ databases">
        <title>Plant Genome Project.</title>
        <authorList>
            <person name="Zhang R.-G."/>
        </authorList>
    </citation>
    <scope>NUCLEOTIDE SEQUENCE [LARGE SCALE GENOMIC DNA]</scope>
    <source>
        <strain evidence="2">FAFU-HL-1</strain>
        <tissue evidence="2">Leaf</tissue>
    </source>
</reference>
<dbReference type="InterPro" id="IPR037477">
    <property type="entry name" value="SCO2"/>
</dbReference>
<evidence type="ECO:0000313" key="3">
    <source>
        <dbReference type="Proteomes" id="UP000657918"/>
    </source>
</evidence>
<sequence>MLSINPTSLVLPSKPTFNTTPSFRCSAAGDLSFPRWLQFTSAADASIGGGSIRVGQELDGAASADGERKGFGGNGSGSSSRVNAREKKWSRNRESYLADNEDALPLPMTYPDSKPVPPEEIDKRLRCDPEVEMDDIKNIFLVKQLVKATFGLRRIKNGIGILFSLGSGESLVGLSLVRFRISQERNSIICMESIQDLMIVEKWFMSGLESVEAAKVQGLSAIIIKGGRRLPANVYHALELVIFFFASPQPLFKFQFMKMRNARDYMIFISHNTKLLYHFKAENMDSSQSIQVSPLDWIDYKCNGYVQKITARKDIAVMEELDNGSHPDL</sequence>
<organism evidence="2 3">
    <name type="scientific">Salix dunnii</name>
    <dbReference type="NCBI Taxonomy" id="1413687"/>
    <lineage>
        <taxon>Eukaryota</taxon>
        <taxon>Viridiplantae</taxon>
        <taxon>Streptophyta</taxon>
        <taxon>Embryophyta</taxon>
        <taxon>Tracheophyta</taxon>
        <taxon>Spermatophyta</taxon>
        <taxon>Magnoliopsida</taxon>
        <taxon>eudicotyledons</taxon>
        <taxon>Gunneridae</taxon>
        <taxon>Pentapetalae</taxon>
        <taxon>rosids</taxon>
        <taxon>fabids</taxon>
        <taxon>Malpighiales</taxon>
        <taxon>Salicaceae</taxon>
        <taxon>Saliceae</taxon>
        <taxon>Salix</taxon>
    </lineage>
</organism>
<comment type="caution">
    <text evidence="2">The sequence shown here is derived from an EMBL/GenBank/DDBJ whole genome shotgun (WGS) entry which is preliminary data.</text>
</comment>
<dbReference type="PANTHER" id="PTHR36035">
    <property type="entry name" value="PROTEIN DISULFIDE-ISOMERASE SCO2"/>
    <property type="match status" value="1"/>
</dbReference>
<feature type="region of interest" description="Disordered" evidence="1">
    <location>
        <begin position="60"/>
        <end position="87"/>
    </location>
</feature>